<dbReference type="PROSITE" id="PS50850">
    <property type="entry name" value="MFS"/>
    <property type="match status" value="1"/>
</dbReference>
<organism evidence="8 9">
    <name type="scientific">Caballeronia temeraria</name>
    <dbReference type="NCBI Taxonomy" id="1777137"/>
    <lineage>
        <taxon>Bacteria</taxon>
        <taxon>Pseudomonadati</taxon>
        <taxon>Pseudomonadota</taxon>
        <taxon>Betaproteobacteria</taxon>
        <taxon>Burkholderiales</taxon>
        <taxon>Burkholderiaceae</taxon>
        <taxon>Caballeronia</taxon>
    </lineage>
</organism>
<evidence type="ECO:0000313" key="8">
    <source>
        <dbReference type="EMBL" id="SAK84641.1"/>
    </source>
</evidence>
<dbReference type="PANTHER" id="PTHR23505">
    <property type="entry name" value="SPINSTER"/>
    <property type="match status" value="1"/>
</dbReference>
<keyword evidence="2" id="KW-0813">Transport</keyword>
<feature type="transmembrane region" description="Helical" evidence="6">
    <location>
        <begin position="372"/>
        <end position="394"/>
    </location>
</feature>
<dbReference type="STRING" id="1777137.AWB76_05863"/>
<dbReference type="AlphaFoldDB" id="A0A158CR07"/>
<dbReference type="OrthoDB" id="7002695at2"/>
<dbReference type="PANTHER" id="PTHR23505:SF79">
    <property type="entry name" value="PROTEIN SPINSTER"/>
    <property type="match status" value="1"/>
</dbReference>
<evidence type="ECO:0000313" key="9">
    <source>
        <dbReference type="Proteomes" id="UP000054624"/>
    </source>
</evidence>
<dbReference type="GO" id="GO:0022857">
    <property type="term" value="F:transmembrane transporter activity"/>
    <property type="evidence" value="ECO:0007669"/>
    <property type="project" value="InterPro"/>
</dbReference>
<dbReference type="GO" id="GO:0016020">
    <property type="term" value="C:membrane"/>
    <property type="evidence" value="ECO:0007669"/>
    <property type="project" value="UniProtKB-SubCell"/>
</dbReference>
<dbReference type="InterPro" id="IPR020846">
    <property type="entry name" value="MFS_dom"/>
</dbReference>
<feature type="transmembrane region" description="Helical" evidence="6">
    <location>
        <begin position="155"/>
        <end position="177"/>
    </location>
</feature>
<dbReference type="Gene3D" id="1.20.1250.20">
    <property type="entry name" value="MFS general substrate transporter like domains"/>
    <property type="match status" value="2"/>
</dbReference>
<feature type="transmembrane region" description="Helical" evidence="6">
    <location>
        <begin position="61"/>
        <end position="81"/>
    </location>
</feature>
<evidence type="ECO:0000256" key="2">
    <source>
        <dbReference type="ARBA" id="ARBA00022448"/>
    </source>
</evidence>
<feature type="transmembrane region" description="Helical" evidence="6">
    <location>
        <begin position="118"/>
        <end position="143"/>
    </location>
</feature>
<comment type="subcellular location">
    <subcellularLocation>
        <location evidence="1">Membrane</location>
        <topology evidence="1">Multi-pass membrane protein</topology>
    </subcellularLocation>
</comment>
<feature type="transmembrane region" description="Helical" evidence="6">
    <location>
        <begin position="183"/>
        <end position="201"/>
    </location>
</feature>
<evidence type="ECO:0000259" key="7">
    <source>
        <dbReference type="PROSITE" id="PS50850"/>
    </source>
</evidence>
<reference evidence="9" key="1">
    <citation type="submission" date="2016-01" db="EMBL/GenBank/DDBJ databases">
        <authorList>
            <person name="Peeters Charlotte."/>
        </authorList>
    </citation>
    <scope>NUCLEOTIDE SEQUENCE [LARGE SCALE GENOMIC DNA]</scope>
</reference>
<evidence type="ECO:0000256" key="4">
    <source>
        <dbReference type="ARBA" id="ARBA00022989"/>
    </source>
</evidence>
<evidence type="ECO:0000256" key="6">
    <source>
        <dbReference type="SAM" id="Phobius"/>
    </source>
</evidence>
<feature type="transmembrane region" description="Helical" evidence="6">
    <location>
        <begin position="93"/>
        <end position="112"/>
    </location>
</feature>
<feature type="domain" description="Major facilitator superfamily (MFS) profile" evidence="7">
    <location>
        <begin position="26"/>
        <end position="423"/>
    </location>
</feature>
<name>A0A158CR07_9BURK</name>
<dbReference type="Pfam" id="PF07690">
    <property type="entry name" value="MFS_1"/>
    <property type="match status" value="1"/>
</dbReference>
<evidence type="ECO:0000256" key="1">
    <source>
        <dbReference type="ARBA" id="ARBA00004141"/>
    </source>
</evidence>
<feature type="transmembrane region" description="Helical" evidence="6">
    <location>
        <begin position="277"/>
        <end position="299"/>
    </location>
</feature>
<evidence type="ECO:0000256" key="3">
    <source>
        <dbReference type="ARBA" id="ARBA00022692"/>
    </source>
</evidence>
<feature type="transmembrane region" description="Helical" evidence="6">
    <location>
        <begin position="311"/>
        <end position="331"/>
    </location>
</feature>
<feature type="transmembrane region" description="Helical" evidence="6">
    <location>
        <begin position="400"/>
        <end position="421"/>
    </location>
</feature>
<evidence type="ECO:0000256" key="5">
    <source>
        <dbReference type="ARBA" id="ARBA00023136"/>
    </source>
</evidence>
<feature type="transmembrane region" description="Helical" evidence="6">
    <location>
        <begin position="337"/>
        <end position="360"/>
    </location>
</feature>
<keyword evidence="5 6" id="KW-0472">Membrane</keyword>
<dbReference type="RefSeq" id="WP_061163530.1">
    <property type="nucleotide sequence ID" value="NZ_FCOI02000026.1"/>
</dbReference>
<feature type="transmembrane region" description="Helical" evidence="6">
    <location>
        <begin position="20"/>
        <end position="41"/>
    </location>
</feature>
<keyword evidence="4 6" id="KW-1133">Transmembrane helix</keyword>
<dbReference type="Proteomes" id="UP000054624">
    <property type="component" value="Unassembled WGS sequence"/>
</dbReference>
<sequence>MHMQHTASATGEVVRVHGDVRAYAWVVFALTVGLLLSDYMSRQVLNAVFPMLKSAWGLSDTQLGSLSSVVALMVGVLTFPLSVLADRWGRVKSIVLMAAMWSLATLGCAVSTNYGEMLLARAFVGIGEAAYGSVGIAVVLSIFPVRLRSTLTAAFMAGGAFGSVMGMAIGGAVAAHLGWRSAFGAMAVLGIVLVIVYRILVTEGRIAPLQSAAGHDSKAASPGMRTSFRALMKGLFSTRSIRCAYVGSGFHLLVPAALWAWMPSFLNRYYGMAPGKAAMAAAAFVLVTGLGMVVCGNLTDRISRNAPGRKWLTAIVFCLACFMLLAIAFRMPAGPLQLALIAAGMFFSAGATGPSGAMVANLTPPAIHASAFATLTLANNLLGLAPAAILTGIVADRIGLLGALQLVPFAPLLAAIVFAIGRRHYAHDLDRVAALREEASRNTQATTTKADS</sequence>
<dbReference type="SUPFAM" id="SSF103473">
    <property type="entry name" value="MFS general substrate transporter"/>
    <property type="match status" value="1"/>
</dbReference>
<dbReference type="InterPro" id="IPR036259">
    <property type="entry name" value="MFS_trans_sf"/>
</dbReference>
<dbReference type="InterPro" id="IPR044770">
    <property type="entry name" value="MFS_spinster-like"/>
</dbReference>
<gene>
    <name evidence="8" type="ORF">AWB76_05863</name>
</gene>
<feature type="transmembrane region" description="Helical" evidence="6">
    <location>
        <begin position="243"/>
        <end position="262"/>
    </location>
</feature>
<protein>
    <submittedName>
        <fullName evidence="8">Major facilitator transporter</fullName>
    </submittedName>
</protein>
<dbReference type="InterPro" id="IPR011701">
    <property type="entry name" value="MFS"/>
</dbReference>
<accession>A0A158CR07</accession>
<keyword evidence="9" id="KW-1185">Reference proteome</keyword>
<dbReference type="EMBL" id="FCOI02000026">
    <property type="protein sequence ID" value="SAK84641.1"/>
    <property type="molecule type" value="Genomic_DNA"/>
</dbReference>
<proteinExistence type="predicted"/>
<keyword evidence="3 6" id="KW-0812">Transmembrane</keyword>